<evidence type="ECO:0000313" key="1">
    <source>
        <dbReference type="EMBL" id="MBC1397594.1"/>
    </source>
</evidence>
<protein>
    <submittedName>
        <fullName evidence="1">Crp/Fnr family transcriptional regulator</fullName>
    </submittedName>
</protein>
<dbReference type="AlphaFoldDB" id="A0A841YBG0"/>
<dbReference type="EMBL" id="JAARPY010000002">
    <property type="protein sequence ID" value="MBC1397594.1"/>
    <property type="molecule type" value="Genomic_DNA"/>
</dbReference>
<dbReference type="Gene3D" id="1.10.10.10">
    <property type="entry name" value="Winged helix-like DNA-binding domain superfamily/Winged helix DNA-binding domain"/>
    <property type="match status" value="1"/>
</dbReference>
<dbReference type="RefSeq" id="WP_115095453.1">
    <property type="nucleotide sequence ID" value="NZ_JAARPY010000002.1"/>
</dbReference>
<reference evidence="1 2" key="1">
    <citation type="submission" date="2020-03" db="EMBL/GenBank/DDBJ databases">
        <title>Soil Listeria distribution.</title>
        <authorList>
            <person name="Liao J."/>
            <person name="Wiedmann M."/>
        </authorList>
    </citation>
    <scope>NUCLEOTIDE SEQUENCE [LARGE SCALE GENOMIC DNA]</scope>
    <source>
        <strain evidence="1 2">FSL L7-1645</strain>
    </source>
</reference>
<name>A0A841YBG0_9LIST</name>
<evidence type="ECO:0000313" key="2">
    <source>
        <dbReference type="Proteomes" id="UP000571128"/>
    </source>
</evidence>
<dbReference type="InterPro" id="IPR036388">
    <property type="entry name" value="WH-like_DNA-bd_sf"/>
</dbReference>
<dbReference type="InterPro" id="IPR036390">
    <property type="entry name" value="WH_DNA-bd_sf"/>
</dbReference>
<organism evidence="1 2">
    <name type="scientific">Listeria fleischmannii</name>
    <dbReference type="NCBI Taxonomy" id="1069827"/>
    <lineage>
        <taxon>Bacteria</taxon>
        <taxon>Bacillati</taxon>
        <taxon>Bacillota</taxon>
        <taxon>Bacilli</taxon>
        <taxon>Bacillales</taxon>
        <taxon>Listeriaceae</taxon>
        <taxon>Listeria</taxon>
    </lineage>
</organism>
<comment type="caution">
    <text evidence="1">The sequence shown here is derived from an EMBL/GenBank/DDBJ whole genome shotgun (WGS) entry which is preliminary data.</text>
</comment>
<proteinExistence type="predicted"/>
<gene>
    <name evidence="1" type="ORF">HB844_01795</name>
</gene>
<dbReference type="Proteomes" id="UP000571128">
    <property type="component" value="Unassembled WGS sequence"/>
</dbReference>
<sequence length="180" mass="21452">MKILKKDVLSFSGNQQIMGQGIFLIVEGYLIQESNGTFIQFLKQGSIFQMDKGDNWFQYFSRGKCFLLEVESEKYTEEMVYDTTERLIQALRRYRLSGKERIESLLYQIGMDIGIKNNQDIYIPVPCSQSELARYSNVSREYFVKMKNDLVENERIELRKRNWVLLQSEEWRKEEALKRN</sequence>
<dbReference type="SUPFAM" id="SSF46785">
    <property type="entry name" value="Winged helix' DNA-binding domain"/>
    <property type="match status" value="1"/>
</dbReference>
<accession>A0A841YBG0</accession>